<feature type="compositionally biased region" description="Polar residues" evidence="1">
    <location>
        <begin position="25"/>
        <end position="38"/>
    </location>
</feature>
<feature type="compositionally biased region" description="Polar residues" evidence="1">
    <location>
        <begin position="46"/>
        <end position="55"/>
    </location>
</feature>
<keyword evidence="3" id="KW-1185">Reference proteome</keyword>
<name>A0ABR1TEX3_9PEZI</name>
<evidence type="ECO:0000256" key="1">
    <source>
        <dbReference type="SAM" id="MobiDB-lite"/>
    </source>
</evidence>
<feature type="compositionally biased region" description="Basic and acidic residues" evidence="1">
    <location>
        <begin position="57"/>
        <end position="68"/>
    </location>
</feature>
<gene>
    <name evidence="2" type="ORF">PG993_004971</name>
</gene>
<evidence type="ECO:0000313" key="3">
    <source>
        <dbReference type="Proteomes" id="UP001444661"/>
    </source>
</evidence>
<protein>
    <submittedName>
        <fullName evidence="2">Uncharacterized protein</fullName>
    </submittedName>
</protein>
<reference evidence="2 3" key="1">
    <citation type="submission" date="2023-01" db="EMBL/GenBank/DDBJ databases">
        <title>Analysis of 21 Apiospora genomes using comparative genomics revels a genus with tremendous synthesis potential of carbohydrate active enzymes and secondary metabolites.</title>
        <authorList>
            <person name="Sorensen T."/>
        </authorList>
    </citation>
    <scope>NUCLEOTIDE SEQUENCE [LARGE SCALE GENOMIC DNA]</scope>
    <source>
        <strain evidence="2 3">CBS 33761</strain>
    </source>
</reference>
<comment type="caution">
    <text evidence="2">The sequence shown here is derived from an EMBL/GenBank/DDBJ whole genome shotgun (WGS) entry which is preliminary data.</text>
</comment>
<dbReference type="Proteomes" id="UP001444661">
    <property type="component" value="Unassembled WGS sequence"/>
</dbReference>
<feature type="region of interest" description="Disordered" evidence="1">
    <location>
        <begin position="23"/>
        <end position="69"/>
    </location>
</feature>
<proteinExistence type="predicted"/>
<dbReference type="EMBL" id="JAQQWK010000003">
    <property type="protein sequence ID" value="KAK8044947.1"/>
    <property type="molecule type" value="Genomic_DNA"/>
</dbReference>
<sequence>MSLGDTSYRVPDIVCTAPSYALRTTEGTSTQESVSNDHNAGRSDTKNPTVFSCATESPRRSSPDEAEQRLSTGFCISAPVATTATTSAPEHHRPYPLSPEETDHYIRSLSTNDLIALSTKAQCELQERGRSFSSILSGVHGGGSGNNGAAEVEVTVAQDGGIGISSGRAYKEKRKHDDADSDNEEHGSVTATTEPQEHQKNKKQKSEQAVASHSDTDPAIYSTSALEESPSLLDLQLLRDETVKNKEGSANNQQLGREDATIKMESKSTTAITTAEAELLWINRALAADEAEDMDWHYVDEDCWMSPQPCCGDVFEMIDRGECH</sequence>
<accession>A0ABR1TEX3</accession>
<evidence type="ECO:0000313" key="2">
    <source>
        <dbReference type="EMBL" id="KAK8044947.1"/>
    </source>
</evidence>
<organism evidence="2 3">
    <name type="scientific">Apiospora rasikravindrae</name>
    <dbReference type="NCBI Taxonomy" id="990691"/>
    <lineage>
        <taxon>Eukaryota</taxon>
        <taxon>Fungi</taxon>
        <taxon>Dikarya</taxon>
        <taxon>Ascomycota</taxon>
        <taxon>Pezizomycotina</taxon>
        <taxon>Sordariomycetes</taxon>
        <taxon>Xylariomycetidae</taxon>
        <taxon>Amphisphaeriales</taxon>
        <taxon>Apiosporaceae</taxon>
        <taxon>Apiospora</taxon>
    </lineage>
</organism>
<feature type="region of interest" description="Disordered" evidence="1">
    <location>
        <begin position="162"/>
        <end position="217"/>
    </location>
</feature>